<dbReference type="InterPro" id="IPR002173">
    <property type="entry name" value="Carboh/pur_kinase_PfkB_CS"/>
</dbReference>
<gene>
    <name evidence="8" type="ORF">ATY39_06695</name>
</gene>
<dbReference type="PANTHER" id="PTHR43085:SF1">
    <property type="entry name" value="PSEUDOURIDINE KINASE-RELATED"/>
    <property type="match status" value="1"/>
</dbReference>
<keyword evidence="9" id="KW-1185">Reference proteome</keyword>
<evidence type="ECO:0000259" key="7">
    <source>
        <dbReference type="Pfam" id="PF00294"/>
    </source>
</evidence>
<evidence type="ECO:0000256" key="1">
    <source>
        <dbReference type="ARBA" id="ARBA00010688"/>
    </source>
</evidence>
<keyword evidence="2 6" id="KW-0808">Transferase</keyword>
<name>A0A143HBP5_9BACL</name>
<dbReference type="AlphaFoldDB" id="A0A143HBP5"/>
<dbReference type="InterPro" id="IPR050306">
    <property type="entry name" value="PfkB_Carbo_kinase"/>
</dbReference>
<evidence type="ECO:0000256" key="6">
    <source>
        <dbReference type="RuleBase" id="RU003704"/>
    </source>
</evidence>
<dbReference type="InterPro" id="IPR029056">
    <property type="entry name" value="Ribokinase-like"/>
</dbReference>
<dbReference type="RefSeq" id="WP_066787608.1">
    <property type="nucleotide sequence ID" value="NZ_CP014806.1"/>
</dbReference>
<reference evidence="9" key="2">
    <citation type="submission" date="2016-03" db="EMBL/GenBank/DDBJ databases">
        <authorList>
            <person name="Ploux O."/>
        </authorList>
    </citation>
    <scope>NUCLEOTIDE SEQUENCE [LARGE SCALE GENOMIC DNA]</scope>
    <source>
        <strain evidence="9">PP9</strain>
    </source>
</reference>
<evidence type="ECO:0000256" key="3">
    <source>
        <dbReference type="ARBA" id="ARBA00022741"/>
    </source>
</evidence>
<dbReference type="PROSITE" id="PS00584">
    <property type="entry name" value="PFKB_KINASES_2"/>
    <property type="match status" value="1"/>
</dbReference>
<dbReference type="PROSITE" id="PS00583">
    <property type="entry name" value="PFKB_KINASES_1"/>
    <property type="match status" value="1"/>
</dbReference>
<dbReference type="PANTHER" id="PTHR43085">
    <property type="entry name" value="HEXOKINASE FAMILY MEMBER"/>
    <property type="match status" value="1"/>
</dbReference>
<dbReference type="InterPro" id="IPR011611">
    <property type="entry name" value="PfkB_dom"/>
</dbReference>
<dbReference type="InterPro" id="IPR002139">
    <property type="entry name" value="Ribo/fructo_kinase"/>
</dbReference>
<dbReference type="EMBL" id="CP014806">
    <property type="protein sequence ID" value="AMW99177.1"/>
    <property type="molecule type" value="Genomic_DNA"/>
</dbReference>
<feature type="domain" description="Carbohydrate kinase PfkB" evidence="7">
    <location>
        <begin position="2"/>
        <end position="302"/>
    </location>
</feature>
<dbReference type="Pfam" id="PF00294">
    <property type="entry name" value="PfkB"/>
    <property type="match status" value="1"/>
</dbReference>
<dbReference type="STRING" id="241244.ATY39_06695"/>
<dbReference type="KEGG" id="rst:ATY39_06695"/>
<dbReference type="Proteomes" id="UP000076021">
    <property type="component" value="Chromosome"/>
</dbReference>
<dbReference type="CDD" id="cd01167">
    <property type="entry name" value="bac_FRK"/>
    <property type="match status" value="1"/>
</dbReference>
<keyword evidence="5" id="KW-0067">ATP-binding</keyword>
<evidence type="ECO:0000256" key="4">
    <source>
        <dbReference type="ARBA" id="ARBA00022777"/>
    </source>
</evidence>
<evidence type="ECO:0000313" key="9">
    <source>
        <dbReference type="Proteomes" id="UP000076021"/>
    </source>
</evidence>
<dbReference type="NCBIfam" id="NF006957">
    <property type="entry name" value="PRK09434.1"/>
    <property type="match status" value="1"/>
</dbReference>
<evidence type="ECO:0000313" key="8">
    <source>
        <dbReference type="EMBL" id="AMW99177.1"/>
    </source>
</evidence>
<keyword evidence="4 6" id="KW-0418">Kinase</keyword>
<dbReference type="GO" id="GO:0006000">
    <property type="term" value="P:fructose metabolic process"/>
    <property type="evidence" value="ECO:0007669"/>
    <property type="project" value="UniProtKB-ARBA"/>
</dbReference>
<comment type="similarity">
    <text evidence="1 6">Belongs to the carbohydrate kinase PfkB family.</text>
</comment>
<dbReference type="PRINTS" id="PR00990">
    <property type="entry name" value="RIBOKINASE"/>
</dbReference>
<dbReference type="OrthoDB" id="9813569at2"/>
<dbReference type="Gene3D" id="3.40.1190.20">
    <property type="match status" value="1"/>
</dbReference>
<accession>A0A143HBP5</accession>
<sequence length="314" mass="34437">MNGVLCFGEALIDFIPLNKDNITYHKAPGGAPANVSVGIAKLGGHATFLGKVGDDVLGRFLQETLTDYKVNTNHLVFSAEARTGLTFVTLDPSGERHFSFYIQPSADQLITKDEINAELFENHNIFHFGSISQINEPSKSATMQAIRLAKENHMTISYDPNYRESLWLHENDAREIILSTIPLVDVLKVSDEELTFLTGCKTIEEGIKWLPNIPLVLITMGSNGCMYCFKEQLGHVSAIKAKAIDTTGAGDAFVSGILYSLYTSQQPLQQLAVEELEAMIRFASISGGLATMKKGAMSGLPTLEEIQSYQLDVD</sequence>
<evidence type="ECO:0000256" key="2">
    <source>
        <dbReference type="ARBA" id="ARBA00022679"/>
    </source>
</evidence>
<dbReference type="GO" id="GO:0008865">
    <property type="term" value="F:fructokinase activity"/>
    <property type="evidence" value="ECO:0007669"/>
    <property type="project" value="UniProtKB-ARBA"/>
</dbReference>
<organism evidence="8 9">
    <name type="scientific">Rummeliibacillus stabekisii</name>
    <dbReference type="NCBI Taxonomy" id="241244"/>
    <lineage>
        <taxon>Bacteria</taxon>
        <taxon>Bacillati</taxon>
        <taxon>Bacillota</taxon>
        <taxon>Bacilli</taxon>
        <taxon>Bacillales</taxon>
        <taxon>Caryophanaceae</taxon>
        <taxon>Rummeliibacillus</taxon>
    </lineage>
</organism>
<dbReference type="SUPFAM" id="SSF53613">
    <property type="entry name" value="Ribokinase-like"/>
    <property type="match status" value="1"/>
</dbReference>
<dbReference type="GO" id="GO:0005524">
    <property type="term" value="F:ATP binding"/>
    <property type="evidence" value="ECO:0007669"/>
    <property type="project" value="UniProtKB-KW"/>
</dbReference>
<keyword evidence="3" id="KW-0547">Nucleotide-binding</keyword>
<reference evidence="8 9" key="1">
    <citation type="journal article" date="2016" name="Genome Announc.">
        <title>Whole-Genome Sequence of Rummeliibacillus stabekisii Strain PP9 Isolated from Antarctic Soil.</title>
        <authorList>
            <person name="da Mota F.F."/>
            <person name="Vollu R.E."/>
            <person name="Jurelevicius D."/>
            <person name="Seldin L."/>
        </authorList>
    </citation>
    <scope>NUCLEOTIDE SEQUENCE [LARGE SCALE GENOMIC DNA]</scope>
    <source>
        <strain evidence="8 9">PP9</strain>
    </source>
</reference>
<proteinExistence type="inferred from homology"/>
<evidence type="ECO:0000256" key="5">
    <source>
        <dbReference type="ARBA" id="ARBA00022840"/>
    </source>
</evidence>
<protein>
    <submittedName>
        <fullName evidence="8">Fructokinase</fullName>
    </submittedName>
</protein>